<comment type="caution">
    <text evidence="2">The sequence shown here is derived from an EMBL/GenBank/DDBJ whole genome shotgun (WGS) entry which is preliminary data.</text>
</comment>
<dbReference type="PANTHER" id="PTHR33790:SF19">
    <property type="entry name" value="ATAXIN-2 C-TERMINAL DOMAIN-CONTAINING PROTEIN"/>
    <property type="match status" value="1"/>
</dbReference>
<sequence>MTLLSGRNFTLNPNAPIFIPFALRNVEDFSPEWWELVKTSPWFRDYWLSQHQEDDFDSITDDLVTTEEFLEAMALYEADEEPEVKPTAHKILTKGASNEMDAKKLLKDLVIPNSPKNKGPKSPIGPAKYNEKPAKCMSPKHTPSKLIKRVSTIVVIRVVQVSLNNDAFSSILAVSHSLPSLEVMQTGISDCSCSERME</sequence>
<feature type="compositionally biased region" description="Low complexity" evidence="1">
    <location>
        <begin position="112"/>
        <end position="126"/>
    </location>
</feature>
<dbReference type="OrthoDB" id="628205at2759"/>
<dbReference type="Proteomes" id="UP000321393">
    <property type="component" value="Unassembled WGS sequence"/>
</dbReference>
<proteinExistence type="predicted"/>
<dbReference type="AlphaFoldDB" id="A0A5A7VCH0"/>
<protein>
    <submittedName>
        <fullName evidence="2">Protein EARLY RESPONSIVE TO DEHYDRATION 15-like</fullName>
    </submittedName>
</protein>
<feature type="region of interest" description="Disordered" evidence="1">
    <location>
        <begin position="112"/>
        <end position="141"/>
    </location>
</feature>
<dbReference type="Proteomes" id="UP000321947">
    <property type="component" value="Unassembled WGS sequence"/>
</dbReference>
<evidence type="ECO:0000256" key="1">
    <source>
        <dbReference type="SAM" id="MobiDB-lite"/>
    </source>
</evidence>
<dbReference type="EMBL" id="SSTD01014771">
    <property type="protein sequence ID" value="TYK04064.1"/>
    <property type="molecule type" value="Genomic_DNA"/>
</dbReference>
<name>A0A5A7VCH0_CUCMM</name>
<accession>A0A5A7VCH0</accession>
<evidence type="ECO:0000313" key="5">
    <source>
        <dbReference type="Proteomes" id="UP000321947"/>
    </source>
</evidence>
<dbReference type="PANTHER" id="PTHR33790">
    <property type="entry name" value="OS05G0344200 PROTEIN"/>
    <property type="match status" value="1"/>
</dbReference>
<organism evidence="2 4">
    <name type="scientific">Cucumis melo var. makuwa</name>
    <name type="common">Oriental melon</name>
    <dbReference type="NCBI Taxonomy" id="1194695"/>
    <lineage>
        <taxon>Eukaryota</taxon>
        <taxon>Viridiplantae</taxon>
        <taxon>Streptophyta</taxon>
        <taxon>Embryophyta</taxon>
        <taxon>Tracheophyta</taxon>
        <taxon>Spermatophyta</taxon>
        <taxon>Magnoliopsida</taxon>
        <taxon>eudicotyledons</taxon>
        <taxon>Gunneridae</taxon>
        <taxon>Pentapetalae</taxon>
        <taxon>rosids</taxon>
        <taxon>fabids</taxon>
        <taxon>Cucurbitales</taxon>
        <taxon>Cucurbitaceae</taxon>
        <taxon>Benincaseae</taxon>
        <taxon>Cucumis</taxon>
    </lineage>
</organism>
<evidence type="ECO:0000313" key="3">
    <source>
        <dbReference type="EMBL" id="TYK04064.1"/>
    </source>
</evidence>
<reference evidence="4 5" key="1">
    <citation type="submission" date="2019-08" db="EMBL/GenBank/DDBJ databases">
        <title>Draft genome sequences of two oriental melons (Cucumis melo L. var makuwa).</title>
        <authorList>
            <person name="Kwon S.-Y."/>
        </authorList>
    </citation>
    <scope>NUCLEOTIDE SEQUENCE [LARGE SCALE GENOMIC DNA]</scope>
    <source>
        <strain evidence="5">cv. Chang Bougi</strain>
        <strain evidence="4">cv. SW 3</strain>
        <tissue evidence="2">Leaf</tissue>
    </source>
</reference>
<dbReference type="InterPro" id="IPR040414">
    <property type="entry name" value="CID1/CID2"/>
</dbReference>
<gene>
    <name evidence="3" type="ORF">E5676_scaffold2221G00010</name>
    <name evidence="2" type="ORF">E6C27_scaffold21G00030</name>
</gene>
<evidence type="ECO:0000313" key="4">
    <source>
        <dbReference type="Proteomes" id="UP000321393"/>
    </source>
</evidence>
<dbReference type="EMBL" id="SSTE01000903">
    <property type="protein sequence ID" value="KAA0066032.1"/>
    <property type="molecule type" value="Genomic_DNA"/>
</dbReference>
<evidence type="ECO:0000313" key="2">
    <source>
        <dbReference type="EMBL" id="KAA0066032.1"/>
    </source>
</evidence>
<dbReference type="STRING" id="1194695.A0A5A7VCH0"/>